<keyword evidence="2" id="KW-1185">Reference proteome</keyword>
<gene>
    <name evidence="1" type="ORF">ADL15_36980</name>
</gene>
<dbReference type="AlphaFoldDB" id="A0A101JHH6"/>
<evidence type="ECO:0000313" key="1">
    <source>
        <dbReference type="EMBL" id="KUL26929.1"/>
    </source>
</evidence>
<dbReference type="InterPro" id="IPR000836">
    <property type="entry name" value="PRTase_dom"/>
</dbReference>
<dbReference type="Gene3D" id="3.40.50.2020">
    <property type="match status" value="1"/>
</dbReference>
<organism evidence="1 2">
    <name type="scientific">Actinoplanes awajinensis subsp. mycoplanecinus</name>
    <dbReference type="NCBI Taxonomy" id="135947"/>
    <lineage>
        <taxon>Bacteria</taxon>
        <taxon>Bacillati</taxon>
        <taxon>Actinomycetota</taxon>
        <taxon>Actinomycetes</taxon>
        <taxon>Micromonosporales</taxon>
        <taxon>Micromonosporaceae</taxon>
        <taxon>Actinoplanes</taxon>
    </lineage>
</organism>
<dbReference type="InterPro" id="IPR029057">
    <property type="entry name" value="PRTase-like"/>
</dbReference>
<proteinExistence type="predicted"/>
<name>A0A101JHH6_9ACTN</name>
<accession>A0A101JHH6</accession>
<dbReference type="SUPFAM" id="SSF53271">
    <property type="entry name" value="PRTase-like"/>
    <property type="match status" value="1"/>
</dbReference>
<dbReference type="EMBL" id="LLZH01000303">
    <property type="protein sequence ID" value="KUL26929.1"/>
    <property type="molecule type" value="Genomic_DNA"/>
</dbReference>
<evidence type="ECO:0000313" key="2">
    <source>
        <dbReference type="Proteomes" id="UP000053244"/>
    </source>
</evidence>
<dbReference type="OrthoDB" id="7740853at2"/>
<protein>
    <submittedName>
        <fullName evidence="1">Uncharacterized protein</fullName>
    </submittedName>
</protein>
<dbReference type="RefSeq" id="WP_067701370.1">
    <property type="nucleotide sequence ID" value="NZ_LLZH01000303.1"/>
</dbReference>
<reference evidence="1 2" key="1">
    <citation type="submission" date="2015-10" db="EMBL/GenBank/DDBJ databases">
        <authorList>
            <person name="Gilbert D.G."/>
        </authorList>
    </citation>
    <scope>NUCLEOTIDE SEQUENCE [LARGE SCALE GENOMIC DNA]</scope>
    <source>
        <strain evidence="1 2">NRRL B-16712</strain>
    </source>
</reference>
<dbReference type="Proteomes" id="UP000053244">
    <property type="component" value="Unassembled WGS sequence"/>
</dbReference>
<sequence>MGADVTGWWRDAELLRLLGPALARLFPDTAPTVVLGPDSRGSLIGPMVALHLGLGFVEVRKNRTPVGHTDQWVRRTTPPDYRDRHLELGLSRV</sequence>
<comment type="caution">
    <text evidence="1">The sequence shown here is derived from an EMBL/GenBank/DDBJ whole genome shotgun (WGS) entry which is preliminary data.</text>
</comment>
<dbReference type="CDD" id="cd06223">
    <property type="entry name" value="PRTases_typeI"/>
    <property type="match status" value="1"/>
</dbReference>